<comment type="caution">
    <text evidence="11">The sequence shown here is derived from an EMBL/GenBank/DDBJ whole genome shotgun (WGS) entry which is preliminary data.</text>
</comment>
<dbReference type="GO" id="GO:0005509">
    <property type="term" value="F:calcium ion binding"/>
    <property type="evidence" value="ECO:0007669"/>
    <property type="project" value="InterPro"/>
</dbReference>
<dbReference type="SUPFAM" id="SSF50998">
    <property type="entry name" value="Quinoprotein alcohol dehydrogenase-like"/>
    <property type="match status" value="1"/>
</dbReference>
<dbReference type="SMART" id="SM00564">
    <property type="entry name" value="PQQ"/>
    <property type="match status" value="4"/>
</dbReference>
<evidence type="ECO:0000256" key="2">
    <source>
        <dbReference type="ARBA" id="ARBA00022723"/>
    </source>
</evidence>
<feature type="binding site" evidence="7">
    <location>
        <position position="193"/>
    </location>
    <ligand>
        <name>Ca(2+)</name>
        <dbReference type="ChEBI" id="CHEBI:29108"/>
    </ligand>
</feature>
<dbReference type="InterPro" id="IPR011047">
    <property type="entry name" value="Quinoprotein_ADH-like_sf"/>
</dbReference>
<comment type="cofactor">
    <cofactor evidence="6">
        <name>pyrroloquinoline quinone</name>
        <dbReference type="ChEBI" id="CHEBI:58442"/>
    </cofactor>
    <text evidence="6">Binds 1 PQQ group per subunit.</text>
</comment>
<organism evidence="11 12">
    <name type="scientific">Haliea salexigens</name>
    <dbReference type="NCBI Taxonomy" id="287487"/>
    <lineage>
        <taxon>Bacteria</taxon>
        <taxon>Pseudomonadati</taxon>
        <taxon>Pseudomonadota</taxon>
        <taxon>Gammaproteobacteria</taxon>
        <taxon>Cellvibrionales</taxon>
        <taxon>Halieaceae</taxon>
        <taxon>Haliea</taxon>
    </lineage>
</organism>
<dbReference type="STRING" id="1121937.GCA_000423125_03428"/>
<feature type="binding site" evidence="7">
    <location>
        <position position="314"/>
    </location>
    <ligand>
        <name>Ca(2+)</name>
        <dbReference type="ChEBI" id="CHEBI:29108"/>
    </ligand>
</feature>
<evidence type="ECO:0000256" key="7">
    <source>
        <dbReference type="PIRSR" id="PIRSR617512-3"/>
    </source>
</evidence>
<dbReference type="InterPro" id="IPR018391">
    <property type="entry name" value="PQQ_b-propeller_rpt"/>
</dbReference>
<evidence type="ECO:0000256" key="9">
    <source>
        <dbReference type="SAM" id="SignalP"/>
    </source>
</evidence>
<keyword evidence="9" id="KW-0732">Signal</keyword>
<dbReference type="AlphaFoldDB" id="A0A3C1KHZ6"/>
<dbReference type="InterPro" id="IPR017512">
    <property type="entry name" value="PQQ_MeOH/EtOH_DH"/>
</dbReference>
<protein>
    <submittedName>
        <fullName evidence="11">PQQ-dependent dehydrogenase, methanol/ethanol family</fullName>
    </submittedName>
</protein>
<dbReference type="EMBL" id="DMND01000012">
    <property type="protein sequence ID" value="HAN26231.1"/>
    <property type="molecule type" value="Genomic_DNA"/>
</dbReference>
<feature type="domain" description="Pyrrolo-quinoline quinone repeat" evidence="10">
    <location>
        <begin position="38"/>
        <end position="356"/>
    </location>
</feature>
<dbReference type="PANTHER" id="PTHR32303">
    <property type="entry name" value="QUINOPROTEIN ALCOHOL DEHYDROGENASE (CYTOCHROME C)"/>
    <property type="match status" value="1"/>
</dbReference>
<keyword evidence="4" id="KW-0560">Oxidoreductase</keyword>
<evidence type="ECO:0000256" key="8">
    <source>
        <dbReference type="PIRSR" id="PIRSR617512-4"/>
    </source>
</evidence>
<evidence type="ECO:0000256" key="3">
    <source>
        <dbReference type="ARBA" id="ARBA00022891"/>
    </source>
</evidence>
<feature type="binding site" evidence="6">
    <location>
        <position position="131"/>
    </location>
    <ligand>
        <name>pyrroloquinoline quinone</name>
        <dbReference type="ChEBI" id="CHEBI:58442"/>
    </ligand>
</feature>
<reference evidence="11 12" key="1">
    <citation type="journal article" date="2018" name="Nat. Biotechnol.">
        <title>A standardized bacterial taxonomy based on genome phylogeny substantially revises the tree of life.</title>
        <authorList>
            <person name="Parks D.H."/>
            <person name="Chuvochina M."/>
            <person name="Waite D.W."/>
            <person name="Rinke C."/>
            <person name="Skarshewski A."/>
            <person name="Chaumeil P.A."/>
            <person name="Hugenholtz P."/>
        </authorList>
    </citation>
    <scope>NUCLEOTIDE SEQUENCE [LARGE SCALE GENOMIC DNA]</scope>
    <source>
        <strain evidence="11">UBA9158</strain>
    </source>
</reference>
<feature type="active site" description="Proton acceptor" evidence="5">
    <location>
        <position position="314"/>
    </location>
</feature>
<feature type="binding site" evidence="7">
    <location>
        <position position="269"/>
    </location>
    <ligand>
        <name>Ca(2+)</name>
        <dbReference type="ChEBI" id="CHEBI:29108"/>
    </ligand>
</feature>
<keyword evidence="8" id="KW-1015">Disulfide bond</keyword>
<keyword evidence="2 7" id="KW-0479">Metal-binding</keyword>
<dbReference type="GO" id="GO:0016020">
    <property type="term" value="C:membrane"/>
    <property type="evidence" value="ECO:0007669"/>
    <property type="project" value="InterPro"/>
</dbReference>
<keyword evidence="7" id="KW-0106">Calcium</keyword>
<dbReference type="Proteomes" id="UP000259273">
    <property type="component" value="Unassembled WGS sequence"/>
</dbReference>
<feature type="chain" id="PRO_5017586281" evidence="9">
    <location>
        <begin position="21"/>
        <end position="494"/>
    </location>
</feature>
<evidence type="ECO:0000256" key="4">
    <source>
        <dbReference type="ARBA" id="ARBA00023002"/>
    </source>
</evidence>
<feature type="binding site" evidence="6">
    <location>
        <position position="249"/>
    </location>
    <ligand>
        <name>pyrroloquinoline quinone</name>
        <dbReference type="ChEBI" id="CHEBI:58442"/>
    </ligand>
</feature>
<evidence type="ECO:0000256" key="6">
    <source>
        <dbReference type="PIRSR" id="PIRSR617512-2"/>
    </source>
</evidence>
<sequence length="494" mass="54431">MRFFAIPFISACLIASLASAEPVTEARLLAAGNDVDNWLSYGRDYSEQRFTPLEQIDAGNVSELGMAWYFETDTHLGLQSTPLAIDGILYFSGAWNTVYAVDGASGNMLWSFDPEVPRSKSITACCGVLNRGLAAWDDLLYIGTLDGRLIAIDRATGTLRWSAQTTDPNQAYSITGAPRVARGKVFIGNGGSEFGTRGFVSAYDAASGELAWRFYTVPGNPADGFENAAMERAAETWNGEWWKYGGGGTVWDSIVYDPEFNQLYLGVGNGAPHNRRIRSPGGGDNLYLTSIVALNPDTGEYLWHYQQVPGDNWDYTASQQMTLAEIPWEGQQRKVILHAPKAGFVYIVDRETGKLLSAEPYTTVTWASGYDLDTGRPQENPGQDYDGEPAMVFPSAMGGHNWHPMAYSPDTGLLYIPELDMGMEFNEIDAVDYKHLRRHYNTGYELSGEAYSQAFTQAMLTHLPKASLLAWDPVRQQAAWKLPHPYTHNGGGLA</sequence>
<comment type="similarity">
    <text evidence="1">Belongs to the bacterial PQQ dehydrogenase family.</text>
</comment>
<accession>A0A3C1KHZ6</accession>
<evidence type="ECO:0000256" key="5">
    <source>
        <dbReference type="PIRSR" id="PIRSR617512-1"/>
    </source>
</evidence>
<feature type="disulfide bond" evidence="8">
    <location>
        <begin position="125"/>
        <end position="126"/>
    </location>
</feature>
<feature type="binding site" evidence="6">
    <location>
        <position position="341"/>
    </location>
    <ligand>
        <name>pyrroloquinoline quinone</name>
        <dbReference type="ChEBI" id="CHEBI:58442"/>
    </ligand>
</feature>
<evidence type="ECO:0000256" key="1">
    <source>
        <dbReference type="ARBA" id="ARBA00008156"/>
    </source>
</evidence>
<dbReference type="NCBIfam" id="TIGR03075">
    <property type="entry name" value="PQQ_enz_alc_DH"/>
    <property type="match status" value="1"/>
</dbReference>
<dbReference type="Gene3D" id="2.140.10.10">
    <property type="entry name" value="Quinoprotein alcohol dehydrogenase-like superfamily"/>
    <property type="match status" value="1"/>
</dbReference>
<proteinExistence type="inferred from homology"/>
<gene>
    <name evidence="11" type="ORF">DCP75_00560</name>
</gene>
<feature type="signal peptide" evidence="9">
    <location>
        <begin position="1"/>
        <end position="20"/>
    </location>
</feature>
<evidence type="ECO:0000313" key="12">
    <source>
        <dbReference type="Proteomes" id="UP000259273"/>
    </source>
</evidence>
<feature type="binding site" evidence="6">
    <location>
        <position position="175"/>
    </location>
    <ligand>
        <name>pyrroloquinoline quinone</name>
        <dbReference type="ChEBI" id="CHEBI:58442"/>
    </ligand>
</feature>
<evidence type="ECO:0000313" key="11">
    <source>
        <dbReference type="EMBL" id="HAN26231.1"/>
    </source>
</evidence>
<feature type="non-terminal residue" evidence="11">
    <location>
        <position position="494"/>
    </location>
</feature>
<comment type="cofactor">
    <cofactor evidence="7">
        <name>Ca(2+)</name>
        <dbReference type="ChEBI" id="CHEBI:29108"/>
    </cofactor>
    <text evidence="7">Binds 1 Ca(2+) ion per subunit.</text>
</comment>
<feature type="binding site" evidence="6">
    <location>
        <begin position="401"/>
        <end position="402"/>
    </location>
    <ligand>
        <name>pyrroloquinoline quinone</name>
        <dbReference type="ChEBI" id="CHEBI:58442"/>
    </ligand>
</feature>
<dbReference type="Pfam" id="PF01011">
    <property type="entry name" value="PQQ"/>
    <property type="match status" value="1"/>
</dbReference>
<keyword evidence="3 6" id="KW-0634">PQQ</keyword>
<name>A0A3C1KHZ6_9GAMM</name>
<dbReference type="InterPro" id="IPR002372">
    <property type="entry name" value="PQQ_rpt_dom"/>
</dbReference>
<dbReference type="GO" id="GO:0016614">
    <property type="term" value="F:oxidoreductase activity, acting on CH-OH group of donors"/>
    <property type="evidence" value="ECO:0007669"/>
    <property type="project" value="InterPro"/>
</dbReference>
<evidence type="ECO:0000259" key="10">
    <source>
        <dbReference type="Pfam" id="PF01011"/>
    </source>
</evidence>